<protein>
    <submittedName>
        <fullName evidence="1">Uncharacterized protein</fullName>
    </submittedName>
</protein>
<evidence type="ECO:0000313" key="2">
    <source>
        <dbReference type="Proteomes" id="UP000507222"/>
    </source>
</evidence>
<organism evidence="1 2">
    <name type="scientific">Prunus armeniaca</name>
    <name type="common">Apricot</name>
    <name type="synonym">Armeniaca vulgaris</name>
    <dbReference type="NCBI Taxonomy" id="36596"/>
    <lineage>
        <taxon>Eukaryota</taxon>
        <taxon>Viridiplantae</taxon>
        <taxon>Streptophyta</taxon>
        <taxon>Embryophyta</taxon>
        <taxon>Tracheophyta</taxon>
        <taxon>Spermatophyta</taxon>
        <taxon>Magnoliopsida</taxon>
        <taxon>eudicotyledons</taxon>
        <taxon>Gunneridae</taxon>
        <taxon>Pentapetalae</taxon>
        <taxon>rosids</taxon>
        <taxon>fabids</taxon>
        <taxon>Rosales</taxon>
        <taxon>Rosaceae</taxon>
        <taxon>Amygdaloideae</taxon>
        <taxon>Amygdaleae</taxon>
        <taxon>Prunus</taxon>
    </lineage>
</organism>
<proteinExistence type="predicted"/>
<gene>
    <name evidence="1" type="ORF">CURHAP_LOCUS15562</name>
</gene>
<dbReference type="EMBL" id="CAEKDK010000002">
    <property type="protein sequence ID" value="CAB4269771.1"/>
    <property type="molecule type" value="Genomic_DNA"/>
</dbReference>
<dbReference type="Proteomes" id="UP000507222">
    <property type="component" value="Unassembled WGS sequence"/>
</dbReference>
<dbReference type="AlphaFoldDB" id="A0A6J5U0A1"/>
<reference evidence="1 2" key="1">
    <citation type="submission" date="2020-05" db="EMBL/GenBank/DDBJ databases">
        <authorList>
            <person name="Campoy J."/>
            <person name="Schneeberger K."/>
            <person name="Spophaly S."/>
        </authorList>
    </citation>
    <scope>NUCLEOTIDE SEQUENCE [LARGE SCALE GENOMIC DNA]</scope>
    <source>
        <strain evidence="1">PruArmRojPasFocal</strain>
    </source>
</reference>
<accession>A0A6J5U0A1</accession>
<name>A0A6J5U0A1_PRUAR</name>
<sequence length="121" mass="13952">MGIDLAGTHVSRKLVPVNWVSSGFLRTCYMLPLQNWQNMKPKKVVESFGEALQEVVAGFRTVFHQTSDLRLVFMTLKRNICFDSPFEFLRTCLRVKLRASYESRSCSKCFKGLCIGMNRIH</sequence>
<evidence type="ECO:0000313" key="1">
    <source>
        <dbReference type="EMBL" id="CAB4269771.1"/>
    </source>
</evidence>